<dbReference type="Pfam" id="PF01784">
    <property type="entry name" value="DUF34_NIF3"/>
    <property type="match status" value="1"/>
</dbReference>
<dbReference type="RefSeq" id="WP_277566019.1">
    <property type="nucleotide sequence ID" value="NZ_JAPDHZ010000003.1"/>
</dbReference>
<evidence type="ECO:0000313" key="4">
    <source>
        <dbReference type="Proteomes" id="UP001153387"/>
    </source>
</evidence>
<dbReference type="AlphaFoldDB" id="A0A9X4QNB9"/>
<reference evidence="3 4" key="1">
    <citation type="submission" date="2022-10" db="EMBL/GenBank/DDBJ databases">
        <title>Comparative genomic analysis of Cohnella hashimotonis sp. nov., isolated from the International Space Station.</title>
        <authorList>
            <person name="Simpson A."/>
            <person name="Venkateswaran K."/>
        </authorList>
    </citation>
    <scope>NUCLEOTIDE SEQUENCE [LARGE SCALE GENOMIC DNA]</scope>
    <source>
        <strain evidence="3 4">DSM 18997</strain>
    </source>
</reference>
<organism evidence="3 4">
    <name type="scientific">Cohnella ginsengisoli</name>
    <dbReference type="NCBI Taxonomy" id="425004"/>
    <lineage>
        <taxon>Bacteria</taxon>
        <taxon>Bacillati</taxon>
        <taxon>Bacillota</taxon>
        <taxon>Bacilli</taxon>
        <taxon>Bacillales</taxon>
        <taxon>Paenibacillaceae</taxon>
        <taxon>Cohnella</taxon>
    </lineage>
</organism>
<evidence type="ECO:0000256" key="1">
    <source>
        <dbReference type="ARBA" id="ARBA00006964"/>
    </source>
</evidence>
<name>A0A9X4QNB9_9BACL</name>
<comment type="similarity">
    <text evidence="1">Belongs to the GTP cyclohydrolase I type 2/NIF3 family.</text>
</comment>
<accession>A0A9X4QNB9</accession>
<evidence type="ECO:0000256" key="2">
    <source>
        <dbReference type="ARBA" id="ARBA00022112"/>
    </source>
</evidence>
<dbReference type="EMBL" id="JAPDHZ010000003">
    <property type="protein sequence ID" value="MDG0792202.1"/>
    <property type="molecule type" value="Genomic_DNA"/>
</dbReference>
<dbReference type="Proteomes" id="UP001153387">
    <property type="component" value="Unassembled WGS sequence"/>
</dbReference>
<comment type="caution">
    <text evidence="3">The sequence shown here is derived from an EMBL/GenBank/DDBJ whole genome shotgun (WGS) entry which is preliminary data.</text>
</comment>
<sequence>MPFAIRDIIDRLRGDVPPLDDTVDVLLGPGGPDTPVGGAAVAFMPSIEAIERAAALGANLLIAHEGVYYSHRMPERLPDDDPVYAFKRDLLRRAGVNVYRHHDDCHRPAPDPITLGLVRALGWEAALERMLPAAAVLAVPAMRADEAAARVKARLGLSGARFAGDPGAVCRRIGVLAGYRGGGGLAVPLLREERLDLIVAGEGPEWETPEYVRDAVHLGAAKALLFVGHAESEAPGMRLVAERLQEACPGLPVHWLDDKPALRYL</sequence>
<proteinExistence type="inferred from homology"/>
<gene>
    <name evidence="3" type="ORF">OMP38_16000</name>
</gene>
<dbReference type="SUPFAM" id="SSF102705">
    <property type="entry name" value="NIF3 (NGG1p interacting factor 3)-like"/>
    <property type="match status" value="1"/>
</dbReference>
<evidence type="ECO:0000313" key="3">
    <source>
        <dbReference type="EMBL" id="MDG0792202.1"/>
    </source>
</evidence>
<keyword evidence="4" id="KW-1185">Reference proteome</keyword>
<dbReference type="Gene3D" id="3.40.1390.30">
    <property type="entry name" value="NIF3 (NGG1p interacting factor 3)-like"/>
    <property type="match status" value="2"/>
</dbReference>
<dbReference type="InterPro" id="IPR036069">
    <property type="entry name" value="DUF34/NIF3_sf"/>
</dbReference>
<protein>
    <recommendedName>
        <fullName evidence="2">GTP cyclohydrolase 1 type 2 homolog</fullName>
    </recommendedName>
</protein>
<dbReference type="InterPro" id="IPR002678">
    <property type="entry name" value="DUF34/NIF3"/>
</dbReference>